<feature type="domain" description="Mur ligase central" evidence="7">
    <location>
        <begin position="219"/>
        <end position="408"/>
    </location>
</feature>
<dbReference type="PANTHER" id="PTHR43024">
    <property type="entry name" value="UDP-N-ACETYLMURAMOYL-TRIPEPTIDE--D-ALANYL-D-ALANINE LIGASE"/>
    <property type="match status" value="1"/>
</dbReference>
<dbReference type="PANTHER" id="PTHR43024:SF1">
    <property type="entry name" value="UDP-N-ACETYLMURAMOYL-TRIPEPTIDE--D-ALANYL-D-ALANINE LIGASE"/>
    <property type="match status" value="1"/>
</dbReference>
<proteinExistence type="predicted"/>
<dbReference type="Proteomes" id="UP000030700">
    <property type="component" value="Unassembled WGS sequence"/>
</dbReference>
<keyword evidence="5" id="KW-0812">Transmembrane</keyword>
<evidence type="ECO:0000256" key="4">
    <source>
        <dbReference type="SAM" id="MobiDB-lite"/>
    </source>
</evidence>
<feature type="compositionally biased region" description="Polar residues" evidence="4">
    <location>
        <begin position="1"/>
        <end position="10"/>
    </location>
</feature>
<dbReference type="InterPro" id="IPR036565">
    <property type="entry name" value="Mur-like_cat_sf"/>
</dbReference>
<dbReference type="HOGENOM" id="CLU_035297_0_0_0"/>
<evidence type="ECO:0000256" key="3">
    <source>
        <dbReference type="ARBA" id="ARBA00022840"/>
    </source>
</evidence>
<keyword evidence="2" id="KW-0547">Nucleotide-binding</keyword>
<dbReference type="Gene3D" id="3.40.1190.10">
    <property type="entry name" value="Mur-like, catalytic domain"/>
    <property type="match status" value="1"/>
</dbReference>
<dbReference type="AlphaFoldDB" id="A0A0S6VUR6"/>
<evidence type="ECO:0000313" key="9">
    <source>
        <dbReference type="Proteomes" id="UP000030700"/>
    </source>
</evidence>
<dbReference type="GO" id="GO:0005524">
    <property type="term" value="F:ATP binding"/>
    <property type="evidence" value="ECO:0007669"/>
    <property type="project" value="UniProtKB-KW"/>
</dbReference>
<evidence type="ECO:0000256" key="1">
    <source>
        <dbReference type="ARBA" id="ARBA00022598"/>
    </source>
</evidence>
<evidence type="ECO:0000256" key="2">
    <source>
        <dbReference type="ARBA" id="ARBA00022741"/>
    </source>
</evidence>
<name>A0A0S6VUR6_9BACT</name>
<dbReference type="STRING" id="1499966.U14_00110"/>
<feature type="transmembrane region" description="Helical" evidence="5">
    <location>
        <begin position="136"/>
        <end position="157"/>
    </location>
</feature>
<feature type="transmembrane region" description="Helical" evidence="5">
    <location>
        <begin position="32"/>
        <end position="50"/>
    </location>
</feature>
<feature type="transmembrane region" description="Helical" evidence="5">
    <location>
        <begin position="163"/>
        <end position="188"/>
    </location>
</feature>
<protein>
    <submittedName>
        <fullName evidence="8">UDP-N-acetylmuramoyl-tripeptide--D-alanyl-D-alanine ligase</fullName>
    </submittedName>
</protein>
<feature type="transmembrane region" description="Helical" evidence="5">
    <location>
        <begin position="398"/>
        <end position="422"/>
    </location>
</feature>
<evidence type="ECO:0000313" key="8">
    <source>
        <dbReference type="EMBL" id="GAK48899.1"/>
    </source>
</evidence>
<reference evidence="8" key="1">
    <citation type="journal article" date="2015" name="PeerJ">
        <title>First genomic representation of candidate bacterial phylum KSB3 points to enhanced environmental sensing as a trigger of wastewater bulking.</title>
        <authorList>
            <person name="Sekiguchi Y."/>
            <person name="Ohashi A."/>
            <person name="Parks D.H."/>
            <person name="Yamauchi T."/>
            <person name="Tyson G.W."/>
            <person name="Hugenholtz P."/>
        </authorList>
    </citation>
    <scope>NUCLEOTIDE SEQUENCE [LARGE SCALE GENOMIC DNA]</scope>
</reference>
<evidence type="ECO:0000256" key="5">
    <source>
        <dbReference type="SAM" id="Phobius"/>
    </source>
</evidence>
<keyword evidence="5" id="KW-1133">Transmembrane helix</keyword>
<sequence length="563" mass="62818">MTQGVSNQKPLRSCVSEGEQKQTSRGDEFDRMTTFFILLALAVYGIHTGWKLKKQLHTLQLNSYRTERYFRWLKQNARNTFAPLDAIPAVGLLPIVFGEIGIAALLWIAAYAALFFFRSQQKEKKPLVWTQRAIRLFAMMLILLVGLAILGVSALFASNSRVVAFMLFAGLLLLNLFPFVLALAANIVMSPIESAVNRWFYRDARRRIREMPRLRVIGITGSFGKTSTKTILQRILAENFHVVMTPESYNTPMGVTKVIRSTLTPVHEMFVVEMGARQPGDIRELCELVAPNIGILTAIGEQHLETFHDIETIIRTKHELIEALPPDGLAFLNMDNEHVRSVANLTSVKKIFYGIDSDDLHYSARNLSVSAAGSTFEFQTPDGRQKTFQTRLLGKHNIYNIVAAAAVACELGMDLALIAAVVKNLDPVTHRLELKKTAQGITIIDDAYNSNPVGAHSALDVLASMDGGQRILITPGMVELGAKEYQLNYAFGQHAAECCDYVILVGQRQTIPIQEGLKAANYPAERCYVAANLTDANRHLWTFVKPGDIVMYENDLPDTYNEQ</sequence>
<dbReference type="InterPro" id="IPR013221">
    <property type="entry name" value="Mur_ligase_cen"/>
</dbReference>
<dbReference type="InterPro" id="IPR051046">
    <property type="entry name" value="MurCDEF_CellWall_CoF430Synth"/>
</dbReference>
<feature type="region of interest" description="Disordered" evidence="4">
    <location>
        <begin position="1"/>
        <end position="26"/>
    </location>
</feature>
<dbReference type="SUPFAM" id="SSF53244">
    <property type="entry name" value="MurD-like peptide ligases, peptide-binding domain"/>
    <property type="match status" value="1"/>
</dbReference>
<dbReference type="Gene3D" id="3.90.190.20">
    <property type="entry name" value="Mur ligase, C-terminal domain"/>
    <property type="match status" value="1"/>
</dbReference>
<evidence type="ECO:0000259" key="6">
    <source>
        <dbReference type="Pfam" id="PF02875"/>
    </source>
</evidence>
<dbReference type="Pfam" id="PF08245">
    <property type="entry name" value="Mur_ligase_M"/>
    <property type="match status" value="1"/>
</dbReference>
<keyword evidence="1 8" id="KW-0436">Ligase</keyword>
<keyword evidence="9" id="KW-1185">Reference proteome</keyword>
<organism evidence="8">
    <name type="scientific">Candidatus Moduliflexus flocculans</name>
    <dbReference type="NCBI Taxonomy" id="1499966"/>
    <lineage>
        <taxon>Bacteria</taxon>
        <taxon>Candidatus Moduliflexota</taxon>
        <taxon>Candidatus Moduliflexia</taxon>
        <taxon>Candidatus Moduliflexales</taxon>
        <taxon>Candidatus Moduliflexaceae</taxon>
    </lineage>
</organism>
<dbReference type="InterPro" id="IPR004101">
    <property type="entry name" value="Mur_ligase_C"/>
</dbReference>
<keyword evidence="5" id="KW-0472">Membrane</keyword>
<dbReference type="SUPFAM" id="SSF53623">
    <property type="entry name" value="MurD-like peptide ligases, catalytic domain"/>
    <property type="match status" value="1"/>
</dbReference>
<accession>A0A0S6VUR6</accession>
<evidence type="ECO:0000259" key="7">
    <source>
        <dbReference type="Pfam" id="PF08245"/>
    </source>
</evidence>
<gene>
    <name evidence="8" type="ORF">U14_00110</name>
</gene>
<feature type="domain" description="Mur ligase C-terminal" evidence="6">
    <location>
        <begin position="430"/>
        <end position="551"/>
    </location>
</feature>
<dbReference type="Pfam" id="PF02875">
    <property type="entry name" value="Mur_ligase_C"/>
    <property type="match status" value="1"/>
</dbReference>
<dbReference type="EMBL" id="DF820455">
    <property type="protein sequence ID" value="GAK48899.1"/>
    <property type="molecule type" value="Genomic_DNA"/>
</dbReference>
<keyword evidence="3" id="KW-0067">ATP-binding</keyword>
<dbReference type="GO" id="GO:0016881">
    <property type="term" value="F:acid-amino acid ligase activity"/>
    <property type="evidence" value="ECO:0007669"/>
    <property type="project" value="InterPro"/>
</dbReference>
<feature type="transmembrane region" description="Helical" evidence="5">
    <location>
        <begin position="92"/>
        <end position="116"/>
    </location>
</feature>
<dbReference type="InterPro" id="IPR036615">
    <property type="entry name" value="Mur_ligase_C_dom_sf"/>
</dbReference>